<evidence type="ECO:0000313" key="3">
    <source>
        <dbReference type="EMBL" id="KAA1096893.1"/>
    </source>
</evidence>
<evidence type="ECO:0000313" key="4">
    <source>
        <dbReference type="EMBL" id="KAA1107962.1"/>
    </source>
</evidence>
<evidence type="ECO:0000313" key="6">
    <source>
        <dbReference type="Proteomes" id="UP000325313"/>
    </source>
</evidence>
<reference evidence="5 6" key="1">
    <citation type="submission" date="2019-05" db="EMBL/GenBank/DDBJ databases">
        <title>Emergence of the Ug99 lineage of the wheat stem rust pathogen through somatic hybridization.</title>
        <authorList>
            <person name="Li F."/>
            <person name="Upadhyaya N.M."/>
            <person name="Sperschneider J."/>
            <person name="Matny O."/>
            <person name="Nguyen-Phuc H."/>
            <person name="Mago R."/>
            <person name="Raley C."/>
            <person name="Miller M.E."/>
            <person name="Silverstein K.A.T."/>
            <person name="Henningsen E."/>
            <person name="Hirsch C.D."/>
            <person name="Visser B."/>
            <person name="Pretorius Z.A."/>
            <person name="Steffenson B.J."/>
            <person name="Schwessinger B."/>
            <person name="Dodds P.N."/>
            <person name="Figueroa M."/>
        </authorList>
    </citation>
    <scope>NUCLEOTIDE SEQUENCE [LARGE SCALE GENOMIC DNA]</scope>
    <source>
        <strain evidence="3">21-0</strain>
        <strain evidence="4 6">Ug99</strain>
    </source>
</reference>
<keyword evidence="2" id="KW-1133">Transmembrane helix</keyword>
<keyword evidence="5" id="KW-1185">Reference proteome</keyword>
<sequence length="104" mass="11742">MRQQGVHPSLSSAESISTFNQNCSPDQTITATNKHWNNHLQSPATGKQHSFSSQPEKTRNPKNNFNFFYFPLHLLSNLPITISLISNYITSSIKRSADNHSSLR</sequence>
<protein>
    <submittedName>
        <fullName evidence="4">Uncharacterized protein</fullName>
    </submittedName>
</protein>
<feature type="region of interest" description="Disordered" evidence="1">
    <location>
        <begin position="1"/>
        <end position="58"/>
    </location>
</feature>
<dbReference type="Proteomes" id="UP000324748">
    <property type="component" value="Unassembled WGS sequence"/>
</dbReference>
<keyword evidence="2" id="KW-0812">Transmembrane</keyword>
<evidence type="ECO:0000256" key="1">
    <source>
        <dbReference type="SAM" id="MobiDB-lite"/>
    </source>
</evidence>
<evidence type="ECO:0000313" key="5">
    <source>
        <dbReference type="Proteomes" id="UP000324748"/>
    </source>
</evidence>
<comment type="caution">
    <text evidence="4">The sequence shown here is derived from an EMBL/GenBank/DDBJ whole genome shotgun (WGS) entry which is preliminary data.</text>
</comment>
<accession>A0A5B0Q4D4</accession>
<feature type="transmembrane region" description="Helical" evidence="2">
    <location>
        <begin position="67"/>
        <end position="89"/>
    </location>
</feature>
<name>A0A5B0Q4D4_PUCGR</name>
<dbReference type="EMBL" id="VSWC01000067">
    <property type="protein sequence ID" value="KAA1096893.1"/>
    <property type="molecule type" value="Genomic_DNA"/>
</dbReference>
<feature type="compositionally biased region" description="Polar residues" evidence="1">
    <location>
        <begin position="9"/>
        <end position="55"/>
    </location>
</feature>
<organism evidence="4 6">
    <name type="scientific">Puccinia graminis f. sp. tritici</name>
    <dbReference type="NCBI Taxonomy" id="56615"/>
    <lineage>
        <taxon>Eukaryota</taxon>
        <taxon>Fungi</taxon>
        <taxon>Dikarya</taxon>
        <taxon>Basidiomycota</taxon>
        <taxon>Pucciniomycotina</taxon>
        <taxon>Pucciniomycetes</taxon>
        <taxon>Pucciniales</taxon>
        <taxon>Pucciniaceae</taxon>
        <taxon>Puccinia</taxon>
    </lineage>
</organism>
<evidence type="ECO:0000256" key="2">
    <source>
        <dbReference type="SAM" id="Phobius"/>
    </source>
</evidence>
<keyword evidence="2" id="KW-0472">Membrane</keyword>
<proteinExistence type="predicted"/>
<dbReference type="AlphaFoldDB" id="A0A5B0Q4D4"/>
<gene>
    <name evidence="3" type="ORF">PGT21_031054</name>
    <name evidence="4" type="ORF">PGTUg99_017247</name>
</gene>
<dbReference type="Proteomes" id="UP000325313">
    <property type="component" value="Unassembled WGS sequence"/>
</dbReference>
<dbReference type="EMBL" id="VDEP01000306">
    <property type="protein sequence ID" value="KAA1107962.1"/>
    <property type="molecule type" value="Genomic_DNA"/>
</dbReference>